<name>A0AAV1RZ83_9ROSI</name>
<gene>
    <name evidence="1" type="ORF">DCAF_LOCUS16214</name>
</gene>
<sequence length="58" mass="6549">MRLRHVCTHANHIRSCLLSEEEDLELDEENVTAAQCGSVPQPLSQGLYIIEQRIDSIS</sequence>
<proteinExistence type="predicted"/>
<dbReference type="AlphaFoldDB" id="A0AAV1RZ83"/>
<evidence type="ECO:0000313" key="1">
    <source>
        <dbReference type="EMBL" id="CAK7341297.1"/>
    </source>
</evidence>
<accession>A0AAV1RZ83</accession>
<reference evidence="1 2" key="1">
    <citation type="submission" date="2024-01" db="EMBL/GenBank/DDBJ databases">
        <authorList>
            <person name="Waweru B."/>
        </authorList>
    </citation>
    <scope>NUCLEOTIDE SEQUENCE [LARGE SCALE GENOMIC DNA]</scope>
</reference>
<protein>
    <submittedName>
        <fullName evidence="1">Uncharacterized protein</fullName>
    </submittedName>
</protein>
<comment type="caution">
    <text evidence="1">The sequence shown here is derived from an EMBL/GenBank/DDBJ whole genome shotgun (WGS) entry which is preliminary data.</text>
</comment>
<organism evidence="1 2">
    <name type="scientific">Dovyalis caffra</name>
    <dbReference type="NCBI Taxonomy" id="77055"/>
    <lineage>
        <taxon>Eukaryota</taxon>
        <taxon>Viridiplantae</taxon>
        <taxon>Streptophyta</taxon>
        <taxon>Embryophyta</taxon>
        <taxon>Tracheophyta</taxon>
        <taxon>Spermatophyta</taxon>
        <taxon>Magnoliopsida</taxon>
        <taxon>eudicotyledons</taxon>
        <taxon>Gunneridae</taxon>
        <taxon>Pentapetalae</taxon>
        <taxon>rosids</taxon>
        <taxon>fabids</taxon>
        <taxon>Malpighiales</taxon>
        <taxon>Salicaceae</taxon>
        <taxon>Flacourtieae</taxon>
        <taxon>Dovyalis</taxon>
    </lineage>
</organism>
<dbReference type="EMBL" id="CAWUPB010001160">
    <property type="protein sequence ID" value="CAK7341297.1"/>
    <property type="molecule type" value="Genomic_DNA"/>
</dbReference>
<evidence type="ECO:0000313" key="2">
    <source>
        <dbReference type="Proteomes" id="UP001314170"/>
    </source>
</evidence>
<dbReference type="Proteomes" id="UP001314170">
    <property type="component" value="Unassembled WGS sequence"/>
</dbReference>
<keyword evidence="2" id="KW-1185">Reference proteome</keyword>